<proteinExistence type="predicted"/>
<dbReference type="Proteomes" id="UP001196413">
    <property type="component" value="Unassembled WGS sequence"/>
</dbReference>
<dbReference type="Gene3D" id="3.40.50.1000">
    <property type="entry name" value="HAD superfamily/HAD-like"/>
    <property type="match status" value="1"/>
</dbReference>
<dbReference type="InterPro" id="IPR023214">
    <property type="entry name" value="HAD_sf"/>
</dbReference>
<name>A0AAD5MEQ1_PARTN</name>
<comment type="caution">
    <text evidence="1">The sequence shown here is derived from an EMBL/GenBank/DDBJ whole genome shotgun (WGS) entry which is preliminary data.</text>
</comment>
<organism evidence="1 2">
    <name type="scientific">Parelaphostrongylus tenuis</name>
    <name type="common">Meningeal worm</name>
    <dbReference type="NCBI Taxonomy" id="148309"/>
    <lineage>
        <taxon>Eukaryota</taxon>
        <taxon>Metazoa</taxon>
        <taxon>Ecdysozoa</taxon>
        <taxon>Nematoda</taxon>
        <taxon>Chromadorea</taxon>
        <taxon>Rhabditida</taxon>
        <taxon>Rhabditina</taxon>
        <taxon>Rhabditomorpha</taxon>
        <taxon>Strongyloidea</taxon>
        <taxon>Metastrongylidae</taxon>
        <taxon>Parelaphostrongylus</taxon>
    </lineage>
</organism>
<dbReference type="Pfam" id="PF13242">
    <property type="entry name" value="Hydrolase_like"/>
    <property type="match status" value="1"/>
</dbReference>
<keyword evidence="2" id="KW-1185">Reference proteome</keyword>
<sequence length="71" mass="7743">MGDDIDLKNTVMIGDDVVDDVMGAINSGMKGILVRTGKYRKGDEEQIPLERRNCVESFAEAVSLIESGKVL</sequence>
<accession>A0AAD5MEQ1</accession>
<dbReference type="SUPFAM" id="SSF56784">
    <property type="entry name" value="HAD-like"/>
    <property type="match status" value="1"/>
</dbReference>
<gene>
    <name evidence="1" type="ORF">KIN20_001098</name>
</gene>
<dbReference type="EMBL" id="JAHQIW010000158">
    <property type="protein sequence ID" value="KAJ1346336.1"/>
    <property type="molecule type" value="Genomic_DNA"/>
</dbReference>
<evidence type="ECO:0000313" key="1">
    <source>
        <dbReference type="EMBL" id="KAJ1346336.1"/>
    </source>
</evidence>
<reference evidence="1" key="1">
    <citation type="submission" date="2021-06" db="EMBL/GenBank/DDBJ databases">
        <title>Parelaphostrongylus tenuis whole genome reference sequence.</title>
        <authorList>
            <person name="Garwood T.J."/>
            <person name="Larsen P.A."/>
            <person name="Fountain-Jones N.M."/>
            <person name="Garbe J.R."/>
            <person name="Macchietto M.G."/>
            <person name="Kania S.A."/>
            <person name="Gerhold R.W."/>
            <person name="Richards J.E."/>
            <person name="Wolf T.M."/>
        </authorList>
    </citation>
    <scope>NUCLEOTIDE SEQUENCE</scope>
    <source>
        <strain evidence="1">MNPRO001-30</strain>
        <tissue evidence="1">Meninges</tissue>
    </source>
</reference>
<dbReference type="AlphaFoldDB" id="A0AAD5MEQ1"/>
<dbReference type="InterPro" id="IPR036412">
    <property type="entry name" value="HAD-like_sf"/>
</dbReference>
<evidence type="ECO:0000313" key="2">
    <source>
        <dbReference type="Proteomes" id="UP001196413"/>
    </source>
</evidence>
<protein>
    <submittedName>
        <fullName evidence="1">Uncharacterized protein</fullName>
    </submittedName>
</protein>